<dbReference type="InterPro" id="IPR001683">
    <property type="entry name" value="PX_dom"/>
</dbReference>
<keyword evidence="2" id="KW-0677">Repeat</keyword>
<evidence type="ECO:0000313" key="5">
    <source>
        <dbReference type="Proteomes" id="UP001359485"/>
    </source>
</evidence>
<comment type="caution">
    <text evidence="4">The sequence shown here is derived from an EMBL/GenBank/DDBJ whole genome shotgun (WGS) entry which is preliminary data.</text>
</comment>
<feature type="domain" description="PX" evidence="3">
    <location>
        <begin position="5"/>
        <end position="135"/>
    </location>
</feature>
<dbReference type="InterPro" id="IPR001611">
    <property type="entry name" value="Leu-rich_rpt"/>
</dbReference>
<dbReference type="EMBL" id="JAWJWF010000002">
    <property type="protein sequence ID" value="KAK6637610.1"/>
    <property type="molecule type" value="Genomic_DNA"/>
</dbReference>
<dbReference type="SMART" id="SM00365">
    <property type="entry name" value="LRR_SD22"/>
    <property type="match status" value="3"/>
</dbReference>
<dbReference type="Proteomes" id="UP001359485">
    <property type="component" value="Unassembled WGS sequence"/>
</dbReference>
<dbReference type="SUPFAM" id="SSF52075">
    <property type="entry name" value="Outer arm dynein light chain 1"/>
    <property type="match status" value="1"/>
</dbReference>
<dbReference type="Pfam" id="PF14580">
    <property type="entry name" value="LRR_9"/>
    <property type="match status" value="1"/>
</dbReference>
<evidence type="ECO:0000313" key="4">
    <source>
        <dbReference type="EMBL" id="KAK6637610.1"/>
    </source>
</evidence>
<dbReference type="InterPro" id="IPR036871">
    <property type="entry name" value="PX_dom_sf"/>
</dbReference>
<gene>
    <name evidence="4" type="ORF">RUM44_008032</name>
</gene>
<dbReference type="SUPFAM" id="SSF64268">
    <property type="entry name" value="PX domain"/>
    <property type="match status" value="1"/>
</dbReference>
<evidence type="ECO:0000256" key="2">
    <source>
        <dbReference type="ARBA" id="ARBA00022737"/>
    </source>
</evidence>
<accession>A0ABR1B7L4</accession>
<keyword evidence="1" id="KW-0433">Leucine-rich repeat</keyword>
<dbReference type="Gene3D" id="3.30.1520.10">
    <property type="entry name" value="Phox-like domain"/>
    <property type="match status" value="1"/>
</dbReference>
<evidence type="ECO:0000259" key="3">
    <source>
        <dbReference type="PROSITE" id="PS50195"/>
    </source>
</evidence>
<dbReference type="PANTHER" id="PTHR15454">
    <property type="entry name" value="NISCHARIN RELATED"/>
    <property type="match status" value="1"/>
</dbReference>
<evidence type="ECO:0000256" key="1">
    <source>
        <dbReference type="ARBA" id="ARBA00022614"/>
    </source>
</evidence>
<reference evidence="4 5" key="1">
    <citation type="submission" date="2023-09" db="EMBL/GenBank/DDBJ databases">
        <title>Genomes of two closely related lineages of the louse Polyplax serrata with different host specificities.</title>
        <authorList>
            <person name="Martinu J."/>
            <person name="Tarabai H."/>
            <person name="Stefka J."/>
            <person name="Hypsa V."/>
        </authorList>
    </citation>
    <scope>NUCLEOTIDE SEQUENCE [LARGE SCALE GENOMIC DNA]</scope>
    <source>
        <strain evidence="4">98ZLc_SE</strain>
    </source>
</reference>
<name>A0ABR1B7L4_POLSC</name>
<dbReference type="SMART" id="SM00312">
    <property type="entry name" value="PX"/>
    <property type="match status" value="1"/>
</dbReference>
<dbReference type="PANTHER" id="PTHR15454:SF35">
    <property type="entry name" value="NISCHARIN"/>
    <property type="match status" value="1"/>
</dbReference>
<dbReference type="Gene3D" id="3.80.10.10">
    <property type="entry name" value="Ribonuclease Inhibitor"/>
    <property type="match status" value="1"/>
</dbReference>
<organism evidence="4 5">
    <name type="scientific">Polyplax serrata</name>
    <name type="common">Common mouse louse</name>
    <dbReference type="NCBI Taxonomy" id="468196"/>
    <lineage>
        <taxon>Eukaryota</taxon>
        <taxon>Metazoa</taxon>
        <taxon>Ecdysozoa</taxon>
        <taxon>Arthropoda</taxon>
        <taxon>Hexapoda</taxon>
        <taxon>Insecta</taxon>
        <taxon>Pterygota</taxon>
        <taxon>Neoptera</taxon>
        <taxon>Paraneoptera</taxon>
        <taxon>Psocodea</taxon>
        <taxon>Troctomorpha</taxon>
        <taxon>Phthiraptera</taxon>
        <taxon>Anoplura</taxon>
        <taxon>Polyplacidae</taxon>
        <taxon>Polyplax</taxon>
    </lineage>
</organism>
<dbReference type="PROSITE" id="PS51450">
    <property type="entry name" value="LRR"/>
    <property type="match status" value="3"/>
</dbReference>
<proteinExistence type="predicted"/>
<keyword evidence="5" id="KW-1185">Reference proteome</keyword>
<dbReference type="Pfam" id="PF00787">
    <property type="entry name" value="PX"/>
    <property type="match status" value="1"/>
</dbReference>
<dbReference type="PROSITE" id="PS50195">
    <property type="entry name" value="PX"/>
    <property type="match status" value="1"/>
</dbReference>
<sequence length="451" mass="52145">MACFFRNGDRLKISIPRVEERDKCTFYEIQVESDTVKWSVFHRFKDFVQLHEVLVSGHSVAKDLLPPKKVIGNKEPSFIEKRRSGLEIYLTTVVRFLQKTMPKELASFLDFQYYDIIFLLNNLAEEFFIQDDTIQLKSHVFTPLELHAISERLKQPCPTFGQIDQRQDFSHVLDYCLQLSELNVQGSNSSLRNSDIIPNQLSYELTPFKLLNKLVLDEVDCKMIRDLGDLRSTLKTLEIHNSKLSTLSELLLCDQTYKEEVDVNGPNVFIKVTHADFSNNQIRAIDKSIQLLPNVEVLNFENNQIEDLEYLNSLIKLKYLNLSGNCFKSTQNLEIKLCKIVYLDLSQNQLTSLKEFSKLYSLETLDVRSNKICDVDEVRHISHLPCLENLILTGNSVSVIVDYRIKVLELFGNRAAEICLDNEKSNQKELDKVAILQAIRLSKENRMTPIK</sequence>
<dbReference type="InterPro" id="IPR032675">
    <property type="entry name" value="LRR_dom_sf"/>
</dbReference>
<protein>
    <recommendedName>
        <fullName evidence="3">PX domain-containing protein</fullName>
    </recommendedName>
</protein>